<evidence type="ECO:0000313" key="1">
    <source>
        <dbReference type="EMBL" id="RFT15948.1"/>
    </source>
</evidence>
<reference evidence="1 2" key="1">
    <citation type="submission" date="2018-08" db="EMBL/GenBank/DDBJ databases">
        <title>Genome analysis of the thermophilic bacterium of the candidate phylum Aminicenantes from deep subsurface aquifer revealed its physiology and ecological role.</title>
        <authorList>
            <person name="Kadnikov V.V."/>
            <person name="Mardanov A.V."/>
            <person name="Beletsky A.V."/>
            <person name="Karnachuk O.V."/>
            <person name="Ravin N.V."/>
        </authorList>
    </citation>
    <scope>NUCLEOTIDE SEQUENCE [LARGE SCALE GENOMIC DNA]</scope>
    <source>
        <strain evidence="1">BY38</strain>
    </source>
</reference>
<organism evidence="1 2">
    <name type="scientific">Candidatus Saccharicenans subterraneus</name>
    <dbReference type="NCBI Taxonomy" id="2508984"/>
    <lineage>
        <taxon>Bacteria</taxon>
        <taxon>Candidatus Aminicenantota</taxon>
        <taxon>Candidatus Aminicenantia</taxon>
        <taxon>Candidatus Aminicenantales</taxon>
        <taxon>Candidatus Saccharicenantaceae</taxon>
        <taxon>Candidatus Saccharicenans</taxon>
    </lineage>
</organism>
<gene>
    <name evidence="1" type="ORF">OP8BY_2346</name>
</gene>
<dbReference type="AlphaFoldDB" id="A0A3E2BMJ6"/>
<proteinExistence type="predicted"/>
<dbReference type="Proteomes" id="UP000257323">
    <property type="component" value="Unassembled WGS sequence"/>
</dbReference>
<name>A0A3E2BMJ6_9BACT</name>
<protein>
    <submittedName>
        <fullName evidence="1">Metallophosphoesterase</fullName>
    </submittedName>
</protein>
<accession>A0A3E2BMJ6</accession>
<comment type="caution">
    <text evidence="1">The sequence shown here is derived from an EMBL/GenBank/DDBJ whole genome shotgun (WGS) entry which is preliminary data.</text>
</comment>
<sequence>MGRKFYGFFVVSVALLLFLPLFPQFTPDEVAERARWEEFLRTANIVNEEQLIGPESVTSPWKLTLEKDGITRNALWKNPEGRLKGFVEGWKYEIAAYLMDNYLELNMVPPTVERRFHNNRGSCQIWVDYQMTLKQKTEKNIKTPPIKLMNWNRAVYLQRAFDNLIGNEDRHMNNILITADWRMILIDHSRSFRTGKKFTQNLIYSEKHREGPKPMSELPRAFVEKIKALNFELIKGIVGEYLTDDEINAVLARKELILQAIDKLIQEKGEAAVLY</sequence>
<evidence type="ECO:0000313" key="2">
    <source>
        <dbReference type="Proteomes" id="UP000257323"/>
    </source>
</evidence>
<dbReference type="EMBL" id="QUAH01000006">
    <property type="protein sequence ID" value="RFT15948.1"/>
    <property type="molecule type" value="Genomic_DNA"/>
</dbReference>